<keyword evidence="3" id="KW-1185">Reference proteome</keyword>
<comment type="caution">
    <text evidence="2">The sequence shown here is derived from an EMBL/GenBank/DDBJ whole genome shotgun (WGS) entry which is preliminary data.</text>
</comment>
<organism evidence="2 3">
    <name type="scientific">Leptotrombidium deliense</name>
    <dbReference type="NCBI Taxonomy" id="299467"/>
    <lineage>
        <taxon>Eukaryota</taxon>
        <taxon>Metazoa</taxon>
        <taxon>Ecdysozoa</taxon>
        <taxon>Arthropoda</taxon>
        <taxon>Chelicerata</taxon>
        <taxon>Arachnida</taxon>
        <taxon>Acari</taxon>
        <taxon>Acariformes</taxon>
        <taxon>Trombidiformes</taxon>
        <taxon>Prostigmata</taxon>
        <taxon>Anystina</taxon>
        <taxon>Parasitengona</taxon>
        <taxon>Trombiculoidea</taxon>
        <taxon>Trombiculidae</taxon>
        <taxon>Leptotrombidium</taxon>
    </lineage>
</organism>
<dbReference type="SMART" id="SM00034">
    <property type="entry name" value="CLECT"/>
    <property type="match status" value="1"/>
</dbReference>
<dbReference type="SUPFAM" id="SSF56436">
    <property type="entry name" value="C-type lectin-like"/>
    <property type="match status" value="1"/>
</dbReference>
<sequence>MVERNYFDMKRYCESIDASLFTIHSQAENDFLLKSIVSYSTYLGVKKKGNQWKWNDGKLHSFEHWSDGEPNDFGGIKDCVMFYKMQNGVWFAAACNMTMHTVCKPNNCETFVKQEKDRENVWLKNYIESKVNEAKIAIISKIMSGKRESNEVETYFPELKLSPEHKIVMLY</sequence>
<gene>
    <name evidence="2" type="ORF">B4U80_14115</name>
</gene>
<dbReference type="Proteomes" id="UP000288716">
    <property type="component" value="Unassembled WGS sequence"/>
</dbReference>
<dbReference type="PROSITE" id="PS50041">
    <property type="entry name" value="C_TYPE_LECTIN_2"/>
    <property type="match status" value="1"/>
</dbReference>
<dbReference type="InterPro" id="IPR050111">
    <property type="entry name" value="C-type_lectin/snaclec_domain"/>
</dbReference>
<evidence type="ECO:0000313" key="3">
    <source>
        <dbReference type="Proteomes" id="UP000288716"/>
    </source>
</evidence>
<dbReference type="Gene3D" id="3.10.100.10">
    <property type="entry name" value="Mannose-Binding Protein A, subunit A"/>
    <property type="match status" value="1"/>
</dbReference>
<dbReference type="InterPro" id="IPR016186">
    <property type="entry name" value="C-type_lectin-like/link_sf"/>
</dbReference>
<reference evidence="2 3" key="1">
    <citation type="journal article" date="2018" name="Gigascience">
        <title>Genomes of trombidid mites reveal novel predicted allergens and laterally-transferred genes associated with secondary metabolism.</title>
        <authorList>
            <person name="Dong X."/>
            <person name="Chaisiri K."/>
            <person name="Xia D."/>
            <person name="Armstrong S.D."/>
            <person name="Fang Y."/>
            <person name="Donnelly M.J."/>
            <person name="Kadowaki T."/>
            <person name="McGarry J.W."/>
            <person name="Darby A.C."/>
            <person name="Makepeace B.L."/>
        </authorList>
    </citation>
    <scope>NUCLEOTIDE SEQUENCE [LARGE SCALE GENOMIC DNA]</scope>
    <source>
        <strain evidence="2">UoL-UT</strain>
    </source>
</reference>
<dbReference type="Pfam" id="PF00059">
    <property type="entry name" value="Lectin_C"/>
    <property type="match status" value="1"/>
</dbReference>
<proteinExistence type="predicted"/>
<dbReference type="CDD" id="cd00037">
    <property type="entry name" value="CLECT"/>
    <property type="match status" value="1"/>
</dbReference>
<dbReference type="InterPro" id="IPR016187">
    <property type="entry name" value="CTDL_fold"/>
</dbReference>
<accession>A0A443S2D6</accession>
<name>A0A443S2D6_9ACAR</name>
<dbReference type="VEuPathDB" id="VectorBase:LDEU010353"/>
<dbReference type="EMBL" id="NCKV01011229">
    <property type="protein sequence ID" value="RWS21687.1"/>
    <property type="molecule type" value="Genomic_DNA"/>
</dbReference>
<dbReference type="AlphaFoldDB" id="A0A443S2D6"/>
<feature type="domain" description="C-type lectin" evidence="1">
    <location>
        <begin position="1"/>
        <end position="104"/>
    </location>
</feature>
<evidence type="ECO:0000259" key="1">
    <source>
        <dbReference type="PROSITE" id="PS50041"/>
    </source>
</evidence>
<dbReference type="PANTHER" id="PTHR22803">
    <property type="entry name" value="MANNOSE, PHOSPHOLIPASE, LECTIN RECEPTOR RELATED"/>
    <property type="match status" value="1"/>
</dbReference>
<dbReference type="STRING" id="299467.A0A443S2D6"/>
<dbReference type="OrthoDB" id="2142683at2759"/>
<evidence type="ECO:0000313" key="2">
    <source>
        <dbReference type="EMBL" id="RWS21687.1"/>
    </source>
</evidence>
<protein>
    <submittedName>
        <fullName evidence="2">Macrophage mannose receptor 1-like protein</fullName>
    </submittedName>
</protein>
<keyword evidence="2" id="KW-0675">Receptor</keyword>
<dbReference type="InterPro" id="IPR001304">
    <property type="entry name" value="C-type_lectin-like"/>
</dbReference>